<comment type="function">
    <text evidence="6">Catalyzes the conversion of 7,8-dihydroneopterin to 6-hydroxymethyl-7,8-dihydropterin.</text>
</comment>
<evidence type="ECO:0000313" key="9">
    <source>
        <dbReference type="Proteomes" id="UP000613512"/>
    </source>
</evidence>
<evidence type="ECO:0000256" key="3">
    <source>
        <dbReference type="ARBA" id="ARBA00005708"/>
    </source>
</evidence>
<comment type="pathway">
    <text evidence="2 6">Cofactor biosynthesis; tetrahydrofolate biosynthesis; 2-amino-4-hydroxy-6-hydroxymethyl-7,8-dihydropteridine diphosphate from 7,8-dihydroneopterin triphosphate: step 3/4.</text>
</comment>
<dbReference type="FunFam" id="3.30.1130.10:FF:000003">
    <property type="entry name" value="7,8-dihydroneopterin aldolase"/>
    <property type="match status" value="1"/>
</dbReference>
<dbReference type="Proteomes" id="UP000613512">
    <property type="component" value="Unassembled WGS sequence"/>
</dbReference>
<dbReference type="GO" id="GO:0005737">
    <property type="term" value="C:cytoplasm"/>
    <property type="evidence" value="ECO:0007669"/>
    <property type="project" value="TreeGrafter"/>
</dbReference>
<dbReference type="AlphaFoldDB" id="A0A916RWJ8"/>
<dbReference type="SUPFAM" id="SSF55620">
    <property type="entry name" value="Tetrahydrobiopterin biosynthesis enzymes-like"/>
    <property type="match status" value="1"/>
</dbReference>
<evidence type="ECO:0000256" key="6">
    <source>
        <dbReference type="RuleBase" id="RU362079"/>
    </source>
</evidence>
<name>A0A916RWJ8_9BACI</name>
<comment type="caution">
    <text evidence="8">The sequence shown here is derived from an EMBL/GenBank/DDBJ whole genome shotgun (WGS) entry which is preliminary data.</text>
</comment>
<dbReference type="PANTHER" id="PTHR42844">
    <property type="entry name" value="DIHYDRONEOPTERIN ALDOLASE 1-RELATED"/>
    <property type="match status" value="1"/>
</dbReference>
<dbReference type="RefSeq" id="WP_188383935.1">
    <property type="nucleotide sequence ID" value="NZ_BMEY01000005.1"/>
</dbReference>
<dbReference type="InterPro" id="IPR006157">
    <property type="entry name" value="FolB_dom"/>
</dbReference>
<protein>
    <recommendedName>
        <fullName evidence="6">7,8-dihydroneopterin aldolase</fullName>
        <ecNumber evidence="6">4.1.2.25</ecNumber>
    </recommendedName>
</protein>
<dbReference type="InterPro" id="IPR043133">
    <property type="entry name" value="GTP-CH-I_C/QueF"/>
</dbReference>
<dbReference type="GO" id="GO:0004150">
    <property type="term" value="F:dihydroneopterin aldolase activity"/>
    <property type="evidence" value="ECO:0007669"/>
    <property type="project" value="UniProtKB-UniRule"/>
</dbReference>
<dbReference type="NCBIfam" id="TIGR00525">
    <property type="entry name" value="folB"/>
    <property type="match status" value="1"/>
</dbReference>
<accession>A0A916RWJ8</accession>
<proteinExistence type="inferred from homology"/>
<keyword evidence="5 6" id="KW-0456">Lyase</keyword>
<dbReference type="SMART" id="SM00905">
    <property type="entry name" value="FolB"/>
    <property type="match status" value="1"/>
</dbReference>
<gene>
    <name evidence="8" type="ORF">GCM10008025_13740</name>
</gene>
<keyword evidence="4 6" id="KW-0289">Folate biosynthesis</keyword>
<sequence length="122" mass="13788">MDKIILTNMRFYGFHGLLPEEKKLGQRFNVDLELYLDTSKAGNSDNMHYSIDYSKVYQKVKAVVEGKSKNLIEAVAESVAANLLASFTLLEACRVKVIKPDPPIPGHYESVAVEIFREKSHE</sequence>
<evidence type="ECO:0000313" key="8">
    <source>
        <dbReference type="EMBL" id="GGA71062.1"/>
    </source>
</evidence>
<dbReference type="GO" id="GO:0046656">
    <property type="term" value="P:folic acid biosynthetic process"/>
    <property type="evidence" value="ECO:0007669"/>
    <property type="project" value="UniProtKB-UniRule"/>
</dbReference>
<feature type="domain" description="Dihydroneopterin aldolase/epimerase" evidence="7">
    <location>
        <begin position="4"/>
        <end position="117"/>
    </location>
</feature>
<evidence type="ECO:0000256" key="4">
    <source>
        <dbReference type="ARBA" id="ARBA00022909"/>
    </source>
</evidence>
<comment type="similarity">
    <text evidence="3 6">Belongs to the DHNA family.</text>
</comment>
<dbReference type="EMBL" id="BMEY01000005">
    <property type="protein sequence ID" value="GGA71062.1"/>
    <property type="molecule type" value="Genomic_DNA"/>
</dbReference>
<organism evidence="8 9">
    <name type="scientific">Ornithinibacillus halotolerans</name>
    <dbReference type="NCBI Taxonomy" id="1274357"/>
    <lineage>
        <taxon>Bacteria</taxon>
        <taxon>Bacillati</taxon>
        <taxon>Bacillota</taxon>
        <taxon>Bacilli</taxon>
        <taxon>Bacillales</taxon>
        <taxon>Bacillaceae</taxon>
        <taxon>Ornithinibacillus</taxon>
    </lineage>
</organism>
<evidence type="ECO:0000259" key="7">
    <source>
        <dbReference type="SMART" id="SM00905"/>
    </source>
</evidence>
<dbReference type="GO" id="GO:0046654">
    <property type="term" value="P:tetrahydrofolate biosynthetic process"/>
    <property type="evidence" value="ECO:0007669"/>
    <property type="project" value="UniProtKB-UniRule"/>
</dbReference>
<dbReference type="Gene3D" id="3.30.1130.10">
    <property type="match status" value="1"/>
</dbReference>
<dbReference type="InterPro" id="IPR006156">
    <property type="entry name" value="Dihydroneopterin_aldolase"/>
</dbReference>
<dbReference type="NCBIfam" id="TIGR00526">
    <property type="entry name" value="folB_dom"/>
    <property type="match status" value="1"/>
</dbReference>
<dbReference type="CDD" id="cd00534">
    <property type="entry name" value="DHNA_DHNTPE"/>
    <property type="match status" value="1"/>
</dbReference>
<dbReference type="PANTHER" id="PTHR42844:SF1">
    <property type="entry name" value="DIHYDRONEOPTERIN ALDOLASE 1-RELATED"/>
    <property type="match status" value="1"/>
</dbReference>
<keyword evidence="9" id="KW-1185">Reference proteome</keyword>
<evidence type="ECO:0000256" key="2">
    <source>
        <dbReference type="ARBA" id="ARBA00005013"/>
    </source>
</evidence>
<comment type="catalytic activity">
    <reaction evidence="1 6">
        <text>7,8-dihydroneopterin = 6-hydroxymethyl-7,8-dihydropterin + glycolaldehyde</text>
        <dbReference type="Rhea" id="RHEA:10540"/>
        <dbReference type="ChEBI" id="CHEBI:17001"/>
        <dbReference type="ChEBI" id="CHEBI:17071"/>
        <dbReference type="ChEBI" id="CHEBI:44841"/>
        <dbReference type="EC" id="4.1.2.25"/>
    </reaction>
</comment>
<evidence type="ECO:0000256" key="5">
    <source>
        <dbReference type="ARBA" id="ARBA00023239"/>
    </source>
</evidence>
<reference evidence="8" key="2">
    <citation type="submission" date="2020-09" db="EMBL/GenBank/DDBJ databases">
        <authorList>
            <person name="Sun Q."/>
            <person name="Zhou Y."/>
        </authorList>
    </citation>
    <scope>NUCLEOTIDE SEQUENCE</scope>
    <source>
        <strain evidence="8">CGMCC 1.12408</strain>
    </source>
</reference>
<evidence type="ECO:0000256" key="1">
    <source>
        <dbReference type="ARBA" id="ARBA00001353"/>
    </source>
</evidence>
<reference evidence="8" key="1">
    <citation type="journal article" date="2014" name="Int. J. Syst. Evol. Microbiol.">
        <title>Complete genome sequence of Corynebacterium casei LMG S-19264T (=DSM 44701T), isolated from a smear-ripened cheese.</title>
        <authorList>
            <consortium name="US DOE Joint Genome Institute (JGI-PGF)"/>
            <person name="Walter F."/>
            <person name="Albersmeier A."/>
            <person name="Kalinowski J."/>
            <person name="Ruckert C."/>
        </authorList>
    </citation>
    <scope>NUCLEOTIDE SEQUENCE</scope>
    <source>
        <strain evidence="8">CGMCC 1.12408</strain>
    </source>
</reference>
<dbReference type="Pfam" id="PF02152">
    <property type="entry name" value="FolB"/>
    <property type="match status" value="1"/>
</dbReference>
<dbReference type="EC" id="4.1.2.25" evidence="6"/>